<dbReference type="Pfam" id="PF22939">
    <property type="entry name" value="WHD_GPIID"/>
    <property type="match status" value="1"/>
</dbReference>
<keyword evidence="7" id="KW-1185">Reference proteome</keyword>
<evidence type="ECO:0000313" key="6">
    <source>
        <dbReference type="EMBL" id="KAG5664903.1"/>
    </source>
</evidence>
<dbReference type="Pfam" id="PF24883">
    <property type="entry name" value="NPHP3_N"/>
    <property type="match status" value="1"/>
</dbReference>
<comment type="caution">
    <text evidence="6">The sequence shown here is derived from an EMBL/GenBank/DDBJ whole genome shotgun (WGS) entry which is preliminary data.</text>
</comment>
<accession>A0A9P7KWE2</accession>
<dbReference type="PANTHER" id="PTHR10039">
    <property type="entry name" value="AMELOGENIN"/>
    <property type="match status" value="1"/>
</dbReference>
<reference evidence="6" key="1">
    <citation type="submission" date="2021-04" db="EMBL/GenBank/DDBJ databases">
        <title>Draft genome of Fusarium avenaceum strain F156N33, isolated from an atmospheric sample in Virginia.</title>
        <authorList>
            <person name="Yang S."/>
            <person name="Vinatzer B.A."/>
            <person name="Coleman J."/>
        </authorList>
    </citation>
    <scope>NUCLEOTIDE SEQUENCE</scope>
    <source>
        <strain evidence="6">F156N33</strain>
    </source>
</reference>
<dbReference type="SUPFAM" id="SSF52540">
    <property type="entry name" value="P-loop containing nucleoside triphosphate hydrolases"/>
    <property type="match status" value="1"/>
</dbReference>
<gene>
    <name evidence="6" type="ORF">KAF25_008637</name>
</gene>
<dbReference type="EMBL" id="JAGPUO010000002">
    <property type="protein sequence ID" value="KAG5664903.1"/>
    <property type="molecule type" value="Genomic_DNA"/>
</dbReference>
<dbReference type="InterPro" id="IPR056884">
    <property type="entry name" value="NPHP3-like_N"/>
</dbReference>
<evidence type="ECO:0000256" key="2">
    <source>
        <dbReference type="SAM" id="Coils"/>
    </source>
</evidence>
<feature type="domain" description="GPI inositol-deacylase winged helix" evidence="3">
    <location>
        <begin position="790"/>
        <end position="872"/>
    </location>
</feature>
<dbReference type="PANTHER" id="PTHR10039:SF10">
    <property type="entry name" value="NACHT DOMAIN-CONTAINING PROTEIN"/>
    <property type="match status" value="1"/>
</dbReference>
<dbReference type="InterPro" id="IPR054471">
    <property type="entry name" value="GPIID_WHD"/>
</dbReference>
<feature type="coiled-coil region" evidence="2">
    <location>
        <begin position="414"/>
        <end position="448"/>
    </location>
</feature>
<dbReference type="Proteomes" id="UP000782241">
    <property type="component" value="Unassembled WGS sequence"/>
</dbReference>
<feature type="domain" description="Nephrocystin 3-like N-terminal" evidence="5">
    <location>
        <begin position="510"/>
        <end position="679"/>
    </location>
</feature>
<protein>
    <recommendedName>
        <fullName evidence="8">NACHT domain-containing protein</fullName>
    </recommendedName>
</protein>
<evidence type="ECO:0000259" key="3">
    <source>
        <dbReference type="Pfam" id="PF22939"/>
    </source>
</evidence>
<evidence type="ECO:0008006" key="8">
    <source>
        <dbReference type="Google" id="ProtNLM"/>
    </source>
</evidence>
<keyword evidence="2" id="KW-0175">Coiled coil</keyword>
<dbReference type="InterPro" id="IPR027417">
    <property type="entry name" value="P-loop_NTPase"/>
</dbReference>
<name>A0A9P7KWE2_9HYPO</name>
<sequence>MSWQYQQSGYPIYLFTTPLKNQRKLFNKPVDVIGHWAAIIGSELCLSDWKTIKDFEKRGVSEPKLVGYTARPWPHNIIEKIANLIWQTSLQEKYVYDENNCQVFIRLLVDLVGDADVKAKFPTFFSEEVKKAGIARDSTFLIATAGMATVAAGTSLMFAPVDPSGASAAGFFIAASTALRSTTSLWTARINKEEFIKKAQTELRQRLISDQILLVGTRPGAALITTRAQSSDDVKELEITIACFQAILSDDERIQLQQLKKTSHDAQSIITFTAELDRLEGKRRGRSVASRLASFLQTVEQFTPIIDTYIQSNPEIAALIWGSIKLTFMFLANFTSYFQSFVELLNGFGTLCTRFANYQVVFKDSSRLRTLVCQFHTAVVTCCQKIIMAARQSLTSKLLKALTKSFQTELRGYVENIRTKAEDVQAEISLTKAQYDREEQQLQTKERQDAANYRKRLLAWTSKSNNEMEELQAQRRRNAAEQKRFRLLRDLSSYEFTSALNRTRNKRHLGTAQWVFKTPEFQEWANGNHSSVLHLTGKIGSGKTVLTSSIVEKLSQARPPNQFVSFFFLQFNDSVSLDTETITRSCVQQILSTASIGDSDPESISELDERVQEAKSSMFSREQLLELYSTASTLVKDWFIVIDGLDECSNSQQLSLLKFFKDVESLGETRCIKMLFSSREACSKVIGQIFPASTRLVTGRQETSSDIGVYVEDIIIDKVSSGELVVHDPGLIDEIANTIASKEHGMFLWAFLTIEDLCSAKNDKEIRQALQEIPTELPGTFDRALRRIVQRRNQEIAKKIFSWTKAVLRPLTLFQLREALSIEIGQHTLDHDSLINGIDRLSNWCESLIYVEETDNTIRFSHISVQEYLLKEVSGELQSLHIEAQKCDLLVGETCITYVNLHNFHTAIVERDNNVQKSPPSSLDMGQLAGRTIQSVIKGEVGTRMGRLAQRIVKPSSSSKTSANDALATFAPASAHPKNKAEYPFLEYATDHWFKHTTYLSSKRNPITWALLDKTIRKPPELSWGETWHHWTMRTEFRGRINPDAPMSRRQYLYYVRRLLEDLPSTPTCQIAGNAFLYADSAQEWGLACRAFQLFAEAHRNSQKIEGSTFQSSTQSILCKLAANKNHESCINECLTFVRQDLYHEGFVVETTNAIAFGISYIPPLANHETTRKCECAKRPFRVLQQDFCSLLATGYKREQERHLQAFAILASDLEFDAPITLKRLCETCQLEDDVLLDAMTGSGKFLLDVLVRTFMWTLFANPYPLESVVTLLGNHIALFFGLKFTDKVNSKLGSTQDQLDDSLLIINTASDLAEERLSIFFHTMGHVPLSKGIIREIFLIDLIPNASYLQDSTLDEIVGLFLLQSLEPGLDEIFYEIFRSSLMAYCWNLTAALLGDGPGLSKFGFYDLSNIRHALRCQKCQDLNRVNRSQAVPPKVDYVYNLCAVHIDTLDGVSLPAAFTVKNKSLWFILGKL</sequence>
<dbReference type="Gene3D" id="3.40.50.300">
    <property type="entry name" value="P-loop containing nucleotide triphosphate hydrolases"/>
    <property type="match status" value="1"/>
</dbReference>
<evidence type="ECO:0000313" key="7">
    <source>
        <dbReference type="Proteomes" id="UP000782241"/>
    </source>
</evidence>
<dbReference type="Pfam" id="PF24809">
    <property type="entry name" value="DUF7708"/>
    <property type="match status" value="1"/>
</dbReference>
<evidence type="ECO:0000256" key="1">
    <source>
        <dbReference type="ARBA" id="ARBA00022737"/>
    </source>
</evidence>
<evidence type="ECO:0000259" key="4">
    <source>
        <dbReference type="Pfam" id="PF24809"/>
    </source>
</evidence>
<evidence type="ECO:0000259" key="5">
    <source>
        <dbReference type="Pfam" id="PF24883"/>
    </source>
</evidence>
<proteinExistence type="predicted"/>
<feature type="domain" description="DUF7708" evidence="4">
    <location>
        <begin position="292"/>
        <end position="429"/>
    </location>
</feature>
<keyword evidence="1" id="KW-0677">Repeat</keyword>
<dbReference type="InterPro" id="IPR056125">
    <property type="entry name" value="DUF7708"/>
</dbReference>
<organism evidence="6 7">
    <name type="scientific">Fusarium avenaceum</name>
    <dbReference type="NCBI Taxonomy" id="40199"/>
    <lineage>
        <taxon>Eukaryota</taxon>
        <taxon>Fungi</taxon>
        <taxon>Dikarya</taxon>
        <taxon>Ascomycota</taxon>
        <taxon>Pezizomycotina</taxon>
        <taxon>Sordariomycetes</taxon>
        <taxon>Hypocreomycetidae</taxon>
        <taxon>Hypocreales</taxon>
        <taxon>Nectriaceae</taxon>
        <taxon>Fusarium</taxon>
        <taxon>Fusarium tricinctum species complex</taxon>
    </lineage>
</organism>